<organism evidence="1">
    <name type="scientific">Lepeophtheirus salmonis</name>
    <name type="common">Salmon louse</name>
    <name type="synonym">Caligus salmonis</name>
    <dbReference type="NCBI Taxonomy" id="72036"/>
    <lineage>
        <taxon>Eukaryota</taxon>
        <taxon>Metazoa</taxon>
        <taxon>Ecdysozoa</taxon>
        <taxon>Arthropoda</taxon>
        <taxon>Crustacea</taxon>
        <taxon>Multicrustacea</taxon>
        <taxon>Hexanauplia</taxon>
        <taxon>Copepoda</taxon>
        <taxon>Siphonostomatoida</taxon>
        <taxon>Caligidae</taxon>
        <taxon>Lepeophtheirus</taxon>
    </lineage>
</organism>
<sequence length="99" mass="11781">MVLLGYGEQVKSYNSYASSEWENYFGRDVIFDENVIALNKNDCDPDLVKKVIVQMNRWSKFSGQYRLPYSLHNIEDSLQELRRSTRENEKPNCFERKHV</sequence>
<proteinExistence type="predicted"/>
<dbReference type="EMBL" id="HACA01023805">
    <property type="protein sequence ID" value="CDW41166.1"/>
    <property type="molecule type" value="Transcribed_RNA"/>
</dbReference>
<reference evidence="1" key="1">
    <citation type="submission" date="2014-05" db="EMBL/GenBank/DDBJ databases">
        <authorList>
            <person name="Chronopoulou M."/>
        </authorList>
    </citation>
    <scope>NUCLEOTIDE SEQUENCE</scope>
    <source>
        <tissue evidence="1">Whole organism</tissue>
    </source>
</reference>
<protein>
    <submittedName>
        <fullName evidence="1">Uncharacterized protein</fullName>
    </submittedName>
</protein>
<dbReference type="AlphaFoldDB" id="A0A0K2UTX4"/>
<accession>A0A0K2UTX4</accession>
<evidence type="ECO:0000313" key="1">
    <source>
        <dbReference type="EMBL" id="CDW41166.1"/>
    </source>
</evidence>
<gene>
    <name evidence="1" type="primary">Os07g0528100</name>
</gene>
<name>A0A0K2UTX4_LEPSM</name>